<name>A0A8T3AHU9_DENNO</name>
<dbReference type="InterPro" id="IPR025558">
    <property type="entry name" value="DUF4283"/>
</dbReference>
<dbReference type="EMBL" id="JAGYWB010000016">
    <property type="protein sequence ID" value="KAI0495728.1"/>
    <property type="molecule type" value="Genomic_DNA"/>
</dbReference>
<dbReference type="Proteomes" id="UP000829196">
    <property type="component" value="Unassembled WGS sequence"/>
</dbReference>
<protein>
    <recommendedName>
        <fullName evidence="2">DUF4283 domain-containing protein</fullName>
    </recommendedName>
</protein>
<sequence length="467" mass="50197">MASSSSYCADFPPLPGVARALPPCPSILGGLNFLSNLTKKDPIAGEFSVSFVPPSKKIPFSADDLALGVPDWGSCLVGYSIGPRPTYMSLLNVAKKAWNPKGSLELLSLNDGFFLFKFASPEDYQLAWTGGPWFFFGRPFILQQWTPKFKPTRDEFTSIPLWIKIVDLPLAVWNPTGISKIASYVGHPLVVDALTARKTRLTFARVCVMVSSASSLPDEIPISMDGDDVSLKVIYDWKPSHCSGCGSIVHPSTLCHINPQPKPPMTNPRGRSTSRKHSSRPPNHRPPLPSTLPPPPTSTIPVLPPPSSVHEPGGGSLPPPTLVHVQSPTSGLLPPPQLSTVLLKPPPIQNNDPIPNLNSPTEDVSAYSEEASSSDNLPSNPQSQMASSPKSTSSTFDPASSSGVVIPKNPQIVSPNRFQILEPKEPPDEVQTSSAIIPPKTKTMPQNPQKPNGKSAKKTRTSSSKSK</sequence>
<evidence type="ECO:0000313" key="4">
    <source>
        <dbReference type="Proteomes" id="UP000829196"/>
    </source>
</evidence>
<proteinExistence type="predicted"/>
<evidence type="ECO:0000259" key="2">
    <source>
        <dbReference type="Pfam" id="PF14111"/>
    </source>
</evidence>
<gene>
    <name evidence="3" type="ORF">KFK09_022031</name>
</gene>
<dbReference type="PANTHER" id="PTHR31286:SF180">
    <property type="entry name" value="OS10G0362600 PROTEIN"/>
    <property type="match status" value="1"/>
</dbReference>
<dbReference type="InterPro" id="IPR040256">
    <property type="entry name" value="At4g02000-like"/>
</dbReference>
<evidence type="ECO:0000313" key="3">
    <source>
        <dbReference type="EMBL" id="KAI0495728.1"/>
    </source>
</evidence>
<reference evidence="3" key="1">
    <citation type="journal article" date="2022" name="Front. Genet.">
        <title>Chromosome-Scale Assembly of the Dendrobium nobile Genome Provides Insights Into the Molecular Mechanism of the Biosynthesis of the Medicinal Active Ingredient of Dendrobium.</title>
        <authorList>
            <person name="Xu Q."/>
            <person name="Niu S.-C."/>
            <person name="Li K.-L."/>
            <person name="Zheng P.-J."/>
            <person name="Zhang X.-J."/>
            <person name="Jia Y."/>
            <person name="Liu Y."/>
            <person name="Niu Y.-X."/>
            <person name="Yu L.-H."/>
            <person name="Chen D.-F."/>
            <person name="Zhang G.-Q."/>
        </authorList>
    </citation>
    <scope>NUCLEOTIDE SEQUENCE</scope>
    <source>
        <tissue evidence="3">Leaf</tissue>
    </source>
</reference>
<feature type="compositionally biased region" description="Polar residues" evidence="1">
    <location>
        <begin position="443"/>
        <end position="452"/>
    </location>
</feature>
<accession>A0A8T3AHU9</accession>
<keyword evidence="4" id="KW-1185">Reference proteome</keyword>
<feature type="compositionally biased region" description="Low complexity" evidence="1">
    <location>
        <begin position="349"/>
        <end position="358"/>
    </location>
</feature>
<feature type="compositionally biased region" description="Polar residues" evidence="1">
    <location>
        <begin position="370"/>
        <end position="390"/>
    </location>
</feature>
<dbReference type="PANTHER" id="PTHR31286">
    <property type="entry name" value="GLYCINE-RICH CELL WALL STRUCTURAL PROTEIN 1.8-LIKE"/>
    <property type="match status" value="1"/>
</dbReference>
<dbReference type="Pfam" id="PF14111">
    <property type="entry name" value="DUF4283"/>
    <property type="match status" value="1"/>
</dbReference>
<feature type="compositionally biased region" description="Basic residues" evidence="1">
    <location>
        <begin position="272"/>
        <end position="283"/>
    </location>
</feature>
<feature type="compositionally biased region" description="Pro residues" evidence="1">
    <location>
        <begin position="284"/>
        <end position="307"/>
    </location>
</feature>
<dbReference type="OrthoDB" id="1750606at2759"/>
<feature type="compositionally biased region" description="Low complexity" evidence="1">
    <location>
        <begin position="391"/>
        <end position="402"/>
    </location>
</feature>
<comment type="caution">
    <text evidence="3">The sequence shown here is derived from an EMBL/GenBank/DDBJ whole genome shotgun (WGS) entry which is preliminary data.</text>
</comment>
<feature type="domain" description="DUF4283" evidence="2">
    <location>
        <begin position="71"/>
        <end position="152"/>
    </location>
</feature>
<feature type="region of interest" description="Disordered" evidence="1">
    <location>
        <begin position="256"/>
        <end position="467"/>
    </location>
</feature>
<feature type="compositionally biased region" description="Basic residues" evidence="1">
    <location>
        <begin position="455"/>
        <end position="467"/>
    </location>
</feature>
<dbReference type="AlphaFoldDB" id="A0A8T3AHU9"/>
<organism evidence="3 4">
    <name type="scientific">Dendrobium nobile</name>
    <name type="common">Orchid</name>
    <dbReference type="NCBI Taxonomy" id="94219"/>
    <lineage>
        <taxon>Eukaryota</taxon>
        <taxon>Viridiplantae</taxon>
        <taxon>Streptophyta</taxon>
        <taxon>Embryophyta</taxon>
        <taxon>Tracheophyta</taxon>
        <taxon>Spermatophyta</taxon>
        <taxon>Magnoliopsida</taxon>
        <taxon>Liliopsida</taxon>
        <taxon>Asparagales</taxon>
        <taxon>Orchidaceae</taxon>
        <taxon>Epidendroideae</taxon>
        <taxon>Malaxideae</taxon>
        <taxon>Dendrobiinae</taxon>
        <taxon>Dendrobium</taxon>
    </lineage>
</organism>
<evidence type="ECO:0000256" key="1">
    <source>
        <dbReference type="SAM" id="MobiDB-lite"/>
    </source>
</evidence>